<dbReference type="Gene3D" id="3.40.50.880">
    <property type="match status" value="1"/>
</dbReference>
<evidence type="ECO:0000256" key="4">
    <source>
        <dbReference type="ARBA" id="ARBA00022741"/>
    </source>
</evidence>
<evidence type="ECO:0000256" key="9">
    <source>
        <dbReference type="RuleBase" id="RU810713"/>
    </source>
</evidence>
<evidence type="ECO:0000259" key="11">
    <source>
        <dbReference type="Pfam" id="PF06418"/>
    </source>
</evidence>
<dbReference type="Proteomes" id="UP000192639">
    <property type="component" value="Unassembled WGS sequence"/>
</dbReference>
<dbReference type="EMBL" id="LWDP01000042">
    <property type="protein sequence ID" value="ORD93869.1"/>
    <property type="molecule type" value="Genomic_DNA"/>
</dbReference>
<dbReference type="InterPro" id="IPR004468">
    <property type="entry name" value="CTP_synthase"/>
</dbReference>
<dbReference type="GO" id="GO:0042802">
    <property type="term" value="F:identical protein binding"/>
    <property type="evidence" value="ECO:0007669"/>
    <property type="project" value="TreeGrafter"/>
</dbReference>
<proteinExistence type="inferred from homology"/>
<organism evidence="12 13">
    <name type="scientific">Enterospora canceri</name>
    <dbReference type="NCBI Taxonomy" id="1081671"/>
    <lineage>
        <taxon>Eukaryota</taxon>
        <taxon>Fungi</taxon>
        <taxon>Fungi incertae sedis</taxon>
        <taxon>Microsporidia</taxon>
        <taxon>Enterocytozoonidae</taxon>
        <taxon>Enterospora</taxon>
    </lineage>
</organism>
<dbReference type="GO" id="GO:0044210">
    <property type="term" value="P:'de novo' CTP biosynthetic process"/>
    <property type="evidence" value="ECO:0007669"/>
    <property type="project" value="UniProtKB-UniRule"/>
</dbReference>
<sequence>MKYVLILGKEDFRNNCKGRLAACIGNILSGNGTRCTYVKLNSMLNTDAGQLSPAAYKEIYVLNDGTETFSGCGEYERLNNTHLTKYNEFSLGKVMYSVITGENNLNFFGSVFDFEMLSKTFDDMLDTACNTYPKSRSGKTKKHVVAIIDVDLDENEDASKHVLTAMLRKFEGVNNDDIYVIMMHNTEEKSQTAVVKQMHRYYTRCMNGGFTPDTVAYHRSLGALEDSPSERFTKMIKKNKGTMHHIQTRNAFEMLHELAHDGFMSMLYKKLNLKESTPIVIHPIYQKLMEKHPKRLKIGLITRSKPEEDAFLSLVEALVCGGKVQGYGVDVVYLTSADPDKVMATKEFKELDGIVCPGGFGSVYYENKLVYIHYAKTNKIPFLGICLGMQLVYIERFRDELEKPTATSEEFVPTTQVHAIKKIPNIKCQNTGKGIFLGLNEVELVSIGKKIYGKKTKSFKFRHSYGINIREEPKIERAGLTIGGKTKDGRVVILADEKHPFFVATQYHPELTSTPGSVDAVIVAFINSLLKRKGWPSNDSTSKLKK</sequence>
<dbReference type="EC" id="6.3.4.2" evidence="9"/>
<comment type="caution">
    <text evidence="12">The sequence shown here is derived from an EMBL/GenBank/DDBJ whole genome shotgun (WGS) entry which is preliminary data.</text>
</comment>
<evidence type="ECO:0000256" key="8">
    <source>
        <dbReference type="ARBA" id="ARBA00047781"/>
    </source>
</evidence>
<evidence type="ECO:0000256" key="1">
    <source>
        <dbReference type="ARBA" id="ARBA00005171"/>
    </source>
</evidence>
<dbReference type="SUPFAM" id="SSF52317">
    <property type="entry name" value="Class I glutamine amidotransferase-like"/>
    <property type="match status" value="1"/>
</dbReference>
<evidence type="ECO:0000256" key="2">
    <source>
        <dbReference type="ARBA" id="ARBA00007533"/>
    </source>
</evidence>
<evidence type="ECO:0000256" key="3">
    <source>
        <dbReference type="ARBA" id="ARBA00022598"/>
    </source>
</evidence>
<dbReference type="GO" id="GO:0005524">
    <property type="term" value="F:ATP binding"/>
    <property type="evidence" value="ECO:0007669"/>
    <property type="project" value="UniProtKB-KW"/>
</dbReference>
<dbReference type="Gene3D" id="3.40.50.300">
    <property type="entry name" value="P-loop containing nucleotide triphosphate hydrolases"/>
    <property type="match status" value="1"/>
</dbReference>
<keyword evidence="6 9" id="KW-0315">Glutamine amidotransferase</keyword>
<dbReference type="AlphaFoldDB" id="A0A1Y1S638"/>
<dbReference type="GO" id="GO:0019856">
    <property type="term" value="P:pyrimidine nucleobase biosynthetic process"/>
    <property type="evidence" value="ECO:0007669"/>
    <property type="project" value="TreeGrafter"/>
</dbReference>
<evidence type="ECO:0000256" key="5">
    <source>
        <dbReference type="ARBA" id="ARBA00022840"/>
    </source>
</evidence>
<keyword evidence="13" id="KW-1185">Reference proteome</keyword>
<dbReference type="InterPro" id="IPR029062">
    <property type="entry name" value="Class_I_gatase-like"/>
</dbReference>
<accession>A0A1Y1S638</accession>
<dbReference type="VEuPathDB" id="MicrosporidiaDB:ECANGB1_1428"/>
<evidence type="ECO:0000256" key="6">
    <source>
        <dbReference type="ARBA" id="ARBA00022962"/>
    </source>
</evidence>
<gene>
    <name evidence="12" type="primary">PYRG</name>
    <name evidence="12" type="ORF">ECANGB1_1428</name>
</gene>
<evidence type="ECO:0000259" key="10">
    <source>
        <dbReference type="Pfam" id="PF00117"/>
    </source>
</evidence>
<dbReference type="PANTHER" id="PTHR11550:SF0">
    <property type="entry name" value="CTP SYNTHASE-RELATED"/>
    <property type="match status" value="1"/>
</dbReference>
<comment type="function">
    <text evidence="9">Catalyzes the ATP-dependent amination of UTP to CTP with either L-glutamine or ammonia as the source of nitrogen.</text>
</comment>
<dbReference type="InterPro" id="IPR017926">
    <property type="entry name" value="GATASE"/>
</dbReference>
<dbReference type="GO" id="GO:0003883">
    <property type="term" value="F:CTP synthase activity"/>
    <property type="evidence" value="ECO:0007669"/>
    <property type="project" value="UniProtKB-UniRule"/>
</dbReference>
<dbReference type="OrthoDB" id="1739076at2759"/>
<evidence type="ECO:0000256" key="7">
    <source>
        <dbReference type="ARBA" id="ARBA00022975"/>
    </source>
</evidence>
<evidence type="ECO:0000313" key="13">
    <source>
        <dbReference type="Proteomes" id="UP000192639"/>
    </source>
</evidence>
<comment type="catalytic activity">
    <reaction evidence="8 9">
        <text>UTP + L-glutamine + ATP + H2O = CTP + L-glutamate + ADP + phosphate + 2 H(+)</text>
        <dbReference type="Rhea" id="RHEA:26426"/>
        <dbReference type="ChEBI" id="CHEBI:15377"/>
        <dbReference type="ChEBI" id="CHEBI:15378"/>
        <dbReference type="ChEBI" id="CHEBI:29985"/>
        <dbReference type="ChEBI" id="CHEBI:30616"/>
        <dbReference type="ChEBI" id="CHEBI:37563"/>
        <dbReference type="ChEBI" id="CHEBI:43474"/>
        <dbReference type="ChEBI" id="CHEBI:46398"/>
        <dbReference type="ChEBI" id="CHEBI:58359"/>
        <dbReference type="ChEBI" id="CHEBI:456216"/>
        <dbReference type="EC" id="6.3.4.2"/>
    </reaction>
</comment>
<dbReference type="Pfam" id="PF06418">
    <property type="entry name" value="CTP_synth_N"/>
    <property type="match status" value="1"/>
</dbReference>
<keyword evidence="5 9" id="KW-0067">ATP-binding</keyword>
<dbReference type="UniPathway" id="UPA00159">
    <property type="reaction ID" value="UER00277"/>
</dbReference>
<dbReference type="SUPFAM" id="SSF52540">
    <property type="entry name" value="P-loop containing nucleoside triphosphate hydrolases"/>
    <property type="match status" value="1"/>
</dbReference>
<dbReference type="Pfam" id="PF00117">
    <property type="entry name" value="GATase"/>
    <property type="match status" value="1"/>
</dbReference>
<feature type="domain" description="CTP synthase N-terminal" evidence="11">
    <location>
        <begin position="3"/>
        <end position="273"/>
    </location>
</feature>
<reference evidence="12 13" key="1">
    <citation type="journal article" date="2017" name="Environ. Microbiol.">
        <title>Decay of the glycolytic pathway and adaptation to intranuclear parasitism within Enterocytozoonidae microsporidia.</title>
        <authorList>
            <person name="Wiredu Boakye D."/>
            <person name="Jaroenlak P."/>
            <person name="Prachumwat A."/>
            <person name="Williams T.A."/>
            <person name="Bateman K.S."/>
            <person name="Itsathitphaisarn O."/>
            <person name="Sritunyalucksana K."/>
            <person name="Paszkiewicz K.H."/>
            <person name="Moore K.A."/>
            <person name="Stentiford G.D."/>
            <person name="Williams B.A."/>
        </authorList>
    </citation>
    <scope>NUCLEOTIDE SEQUENCE [LARGE SCALE GENOMIC DNA]</scope>
    <source>
        <strain evidence="12 13">GB1</strain>
    </source>
</reference>
<dbReference type="InterPro" id="IPR017456">
    <property type="entry name" value="CTP_synthase_N"/>
</dbReference>
<keyword evidence="3 9" id="KW-0436">Ligase</keyword>
<keyword evidence="4 9" id="KW-0547">Nucleotide-binding</keyword>
<protein>
    <recommendedName>
        <fullName evidence="9">CTP synthase</fullName>
        <ecNumber evidence="9">6.3.4.2</ecNumber>
    </recommendedName>
    <alternativeName>
        <fullName evidence="9">UTP--ammonia ligase</fullName>
    </alternativeName>
</protein>
<keyword evidence="7 9" id="KW-0665">Pyrimidine biosynthesis</keyword>
<dbReference type="PANTHER" id="PTHR11550">
    <property type="entry name" value="CTP SYNTHASE"/>
    <property type="match status" value="1"/>
</dbReference>
<name>A0A1Y1S638_9MICR</name>
<dbReference type="PROSITE" id="PS51273">
    <property type="entry name" value="GATASE_TYPE_1"/>
    <property type="match status" value="1"/>
</dbReference>
<comment type="pathway">
    <text evidence="1 9">Pyrimidine metabolism; CTP biosynthesis via de novo pathway; CTP from UDP: step 2/2.</text>
</comment>
<comment type="similarity">
    <text evidence="2 9">Belongs to the CTP synthase family.</text>
</comment>
<dbReference type="InterPro" id="IPR027417">
    <property type="entry name" value="P-loop_NTPase"/>
</dbReference>
<evidence type="ECO:0000313" key="12">
    <source>
        <dbReference type="EMBL" id="ORD93869.1"/>
    </source>
</evidence>
<feature type="domain" description="Glutamine amidotransferase" evidence="10">
    <location>
        <begin position="309"/>
        <end position="517"/>
    </location>
</feature>